<dbReference type="InterPro" id="IPR029058">
    <property type="entry name" value="AB_hydrolase_fold"/>
</dbReference>
<comment type="caution">
    <text evidence="3">The sequence shown here is derived from an EMBL/GenBank/DDBJ whole genome shotgun (WGS) entry which is preliminary data.</text>
</comment>
<dbReference type="InterPro" id="IPR052558">
    <property type="entry name" value="Siderophore_Hydrolase_D"/>
</dbReference>
<keyword evidence="2 3" id="KW-0378">Hydrolase</keyword>
<dbReference type="EMBL" id="JBHULD010000025">
    <property type="protein sequence ID" value="MFD2556840.1"/>
    <property type="molecule type" value="Genomic_DNA"/>
</dbReference>
<dbReference type="GO" id="GO:0016787">
    <property type="term" value="F:hydrolase activity"/>
    <property type="evidence" value="ECO:0007669"/>
    <property type="project" value="UniProtKB-KW"/>
</dbReference>
<keyword evidence="4" id="KW-1185">Reference proteome</keyword>
<dbReference type="PANTHER" id="PTHR40841:SF2">
    <property type="entry name" value="SIDEROPHORE-DEGRADING ESTERASE (EUROFUNG)"/>
    <property type="match status" value="1"/>
</dbReference>
<evidence type="ECO:0000256" key="1">
    <source>
        <dbReference type="ARBA" id="ARBA00005622"/>
    </source>
</evidence>
<sequence>MSVKQALILLTTLLYTSLCLCQSKSAPLIIGKSELLESKILNEKRTLNIYLPEEYNAQDTVKYPVIYVLDGGKEEDWLHVAGTVHFNTQPWIARFPRSIVVGIEGNTRRRDFTFAVENTDFIEKEGFQKSSFPHYGGSGKFIDFIQEELQPYINQSYKTTTKNTIIGESLAGLLTTEILLNRPYLFNDYIIVSPSLWWGEQLLLKNAEQLLKQNLKKKVNVYLGVPNREEDTKMYLEAESLYNILRNNKDTNIVFDYIPDETHATVIHQAVYNAFKKLYPKTTYDQ</sequence>
<dbReference type="Pfam" id="PF00756">
    <property type="entry name" value="Esterase"/>
    <property type="match status" value="1"/>
</dbReference>
<dbReference type="SUPFAM" id="SSF53474">
    <property type="entry name" value="alpha/beta-Hydrolases"/>
    <property type="match status" value="1"/>
</dbReference>
<dbReference type="Proteomes" id="UP001597440">
    <property type="component" value="Unassembled WGS sequence"/>
</dbReference>
<gene>
    <name evidence="3" type="ORF">ACFSQW_20795</name>
</gene>
<evidence type="ECO:0000256" key="2">
    <source>
        <dbReference type="ARBA" id="ARBA00022801"/>
    </source>
</evidence>
<comment type="similarity">
    <text evidence="1">Belongs to the esterase D family.</text>
</comment>
<accession>A0ABW5L8Z4</accession>
<evidence type="ECO:0000313" key="3">
    <source>
        <dbReference type="EMBL" id="MFD2556840.1"/>
    </source>
</evidence>
<name>A0ABW5L8Z4_9SPHI</name>
<evidence type="ECO:0000313" key="4">
    <source>
        <dbReference type="Proteomes" id="UP001597440"/>
    </source>
</evidence>
<organism evidence="3 4">
    <name type="scientific">Sphingobacterium tabacisoli</name>
    <dbReference type="NCBI Taxonomy" id="2044855"/>
    <lineage>
        <taxon>Bacteria</taxon>
        <taxon>Pseudomonadati</taxon>
        <taxon>Bacteroidota</taxon>
        <taxon>Sphingobacteriia</taxon>
        <taxon>Sphingobacteriales</taxon>
        <taxon>Sphingobacteriaceae</taxon>
        <taxon>Sphingobacterium</taxon>
    </lineage>
</organism>
<proteinExistence type="inferred from homology"/>
<dbReference type="InterPro" id="IPR000801">
    <property type="entry name" value="Esterase-like"/>
</dbReference>
<dbReference type="Gene3D" id="3.40.50.1820">
    <property type="entry name" value="alpha/beta hydrolase"/>
    <property type="match status" value="1"/>
</dbReference>
<reference evidence="4" key="1">
    <citation type="journal article" date="2019" name="Int. J. Syst. Evol. Microbiol.">
        <title>The Global Catalogue of Microorganisms (GCM) 10K type strain sequencing project: providing services to taxonomists for standard genome sequencing and annotation.</title>
        <authorList>
            <consortium name="The Broad Institute Genomics Platform"/>
            <consortium name="The Broad Institute Genome Sequencing Center for Infectious Disease"/>
            <person name="Wu L."/>
            <person name="Ma J."/>
        </authorList>
    </citation>
    <scope>NUCLEOTIDE SEQUENCE [LARGE SCALE GENOMIC DNA]</scope>
    <source>
        <strain evidence="4">KCTC 52298</strain>
    </source>
</reference>
<dbReference type="PANTHER" id="PTHR40841">
    <property type="entry name" value="SIDEROPHORE TRIACETYLFUSARININE C ESTERASE"/>
    <property type="match status" value="1"/>
</dbReference>
<protein>
    <submittedName>
        <fullName evidence="3">Alpha/beta hydrolase</fullName>
    </submittedName>
</protein>